<dbReference type="Pfam" id="PF00483">
    <property type="entry name" value="NTP_transferase"/>
    <property type="match status" value="1"/>
</dbReference>
<organism evidence="4 5">
    <name type="scientific">Candidatus Wolfebacteria bacterium RBG_13_41_7</name>
    <dbReference type="NCBI Taxonomy" id="1802554"/>
    <lineage>
        <taxon>Bacteria</taxon>
        <taxon>Candidatus Wolfeibacteriota</taxon>
    </lineage>
</organism>
<proteinExistence type="predicted"/>
<evidence type="ECO:0000256" key="1">
    <source>
        <dbReference type="ARBA" id="ARBA00022679"/>
    </source>
</evidence>
<accession>A0A1F8DNF6</accession>
<feature type="domain" description="Nucleotidyl transferase" evidence="3">
    <location>
        <begin position="3"/>
        <end position="174"/>
    </location>
</feature>
<sequence>MQAIILAAGEGIRLKPLTDTIPKCLIKVGKKTILEHTLSELPQSIKEVIIVVGHLKGQIKKQIGNHFANRNIRYVEQTERLGTGHALFTTKNIIGDEKFVVLMGDNVYTKRDIESCLSQNLALLAKEVEAPERFGVLKIENGSLVDVIESPKLTAGSLVNCGLYVLDKRIFNYSPVAINQEEYGLPQTIVKMSARYPVKIVKATFWIPINTIQDVKSADKYLKKLYS</sequence>
<dbReference type="AlphaFoldDB" id="A0A1F8DNF6"/>
<evidence type="ECO:0000259" key="3">
    <source>
        <dbReference type="Pfam" id="PF00483"/>
    </source>
</evidence>
<dbReference type="SUPFAM" id="SSF53448">
    <property type="entry name" value="Nucleotide-diphospho-sugar transferases"/>
    <property type="match status" value="1"/>
</dbReference>
<evidence type="ECO:0000313" key="4">
    <source>
        <dbReference type="EMBL" id="OGM89388.1"/>
    </source>
</evidence>
<gene>
    <name evidence="4" type="ORF">A3J77_01205</name>
</gene>
<comment type="caution">
    <text evidence="4">The sequence shown here is derived from an EMBL/GenBank/DDBJ whole genome shotgun (WGS) entry which is preliminary data.</text>
</comment>
<keyword evidence="2" id="KW-0548">Nucleotidyltransferase</keyword>
<protein>
    <recommendedName>
        <fullName evidence="3">Nucleotidyl transferase domain-containing protein</fullName>
    </recommendedName>
</protein>
<dbReference type="CDD" id="cd04181">
    <property type="entry name" value="NTP_transferase"/>
    <property type="match status" value="1"/>
</dbReference>
<evidence type="ECO:0000256" key="2">
    <source>
        <dbReference type="ARBA" id="ARBA00022695"/>
    </source>
</evidence>
<dbReference type="Gene3D" id="3.90.550.10">
    <property type="entry name" value="Spore Coat Polysaccharide Biosynthesis Protein SpsA, Chain A"/>
    <property type="match status" value="1"/>
</dbReference>
<dbReference type="GO" id="GO:0016779">
    <property type="term" value="F:nucleotidyltransferase activity"/>
    <property type="evidence" value="ECO:0007669"/>
    <property type="project" value="UniProtKB-KW"/>
</dbReference>
<keyword evidence="1" id="KW-0808">Transferase</keyword>
<dbReference type="InterPro" id="IPR050065">
    <property type="entry name" value="GlmU-like"/>
</dbReference>
<dbReference type="PANTHER" id="PTHR43584:SF8">
    <property type="entry name" value="N-ACETYLMURAMATE ALPHA-1-PHOSPHATE URIDYLYLTRANSFERASE"/>
    <property type="match status" value="1"/>
</dbReference>
<dbReference type="InterPro" id="IPR029044">
    <property type="entry name" value="Nucleotide-diphossugar_trans"/>
</dbReference>
<evidence type="ECO:0000313" key="5">
    <source>
        <dbReference type="Proteomes" id="UP000182002"/>
    </source>
</evidence>
<dbReference type="PANTHER" id="PTHR43584">
    <property type="entry name" value="NUCLEOTIDYL TRANSFERASE"/>
    <property type="match status" value="1"/>
</dbReference>
<reference evidence="4 5" key="1">
    <citation type="journal article" date="2016" name="Nat. Commun.">
        <title>Thousands of microbial genomes shed light on interconnected biogeochemical processes in an aquifer system.</title>
        <authorList>
            <person name="Anantharaman K."/>
            <person name="Brown C.T."/>
            <person name="Hug L.A."/>
            <person name="Sharon I."/>
            <person name="Castelle C.J."/>
            <person name="Probst A.J."/>
            <person name="Thomas B.C."/>
            <person name="Singh A."/>
            <person name="Wilkins M.J."/>
            <person name="Karaoz U."/>
            <person name="Brodie E.L."/>
            <person name="Williams K.H."/>
            <person name="Hubbard S.S."/>
            <person name="Banfield J.F."/>
        </authorList>
    </citation>
    <scope>NUCLEOTIDE SEQUENCE [LARGE SCALE GENOMIC DNA]</scope>
</reference>
<name>A0A1F8DNF6_9BACT</name>
<dbReference type="EMBL" id="MGIO01000028">
    <property type="protein sequence ID" value="OGM89388.1"/>
    <property type="molecule type" value="Genomic_DNA"/>
</dbReference>
<dbReference type="Proteomes" id="UP000182002">
    <property type="component" value="Unassembled WGS sequence"/>
</dbReference>
<dbReference type="InterPro" id="IPR005835">
    <property type="entry name" value="NTP_transferase_dom"/>
</dbReference>